<comment type="caution">
    <text evidence="1">The sequence shown here is derived from an EMBL/GenBank/DDBJ whole genome shotgun (WGS) entry which is preliminary data.</text>
</comment>
<evidence type="ECO:0000313" key="2">
    <source>
        <dbReference type="Proteomes" id="UP000306790"/>
    </source>
</evidence>
<dbReference type="Proteomes" id="UP000306790">
    <property type="component" value="Unassembled WGS sequence"/>
</dbReference>
<organism evidence="1 2">
    <name type="scientific">Citrobacter murliniae</name>
    <dbReference type="NCBI Taxonomy" id="67829"/>
    <lineage>
        <taxon>Bacteria</taxon>
        <taxon>Pseudomonadati</taxon>
        <taxon>Pseudomonadota</taxon>
        <taxon>Gammaproteobacteria</taxon>
        <taxon>Enterobacterales</taxon>
        <taxon>Enterobacteriaceae</taxon>
        <taxon>Citrobacter</taxon>
        <taxon>Citrobacter freundii complex</taxon>
    </lineage>
</organism>
<accession>A0ABY2PYR8</accession>
<evidence type="ECO:0000313" key="1">
    <source>
        <dbReference type="EMBL" id="THE41580.1"/>
    </source>
</evidence>
<reference evidence="1 2" key="1">
    <citation type="submission" date="2018-05" db="EMBL/GenBank/DDBJ databases">
        <title>Isolation and genomic analyses of lactose-positive bacteria from faecal samples of preterm neonates.</title>
        <authorList>
            <person name="Chen Y."/>
            <person name="Brook T.C."/>
            <person name="O'Neill I."/>
            <person name="Soe C.Z."/>
            <person name="Hall L.J."/>
            <person name="Hoyles L."/>
        </authorList>
    </citation>
    <scope>NUCLEOTIDE SEQUENCE [LARGE SCALE GENOMIC DNA]</scope>
    <source>
        <strain evidence="1 2">P080C CL</strain>
    </source>
</reference>
<sequence>MNKLPGIRCLTVLLQLEIQSRECKRGEKYITGVGERGYPSGVLRVTDRLLQHHTNDVDIA</sequence>
<dbReference type="EMBL" id="QFVP01000002">
    <property type="protein sequence ID" value="THE41580.1"/>
    <property type="molecule type" value="Genomic_DNA"/>
</dbReference>
<proteinExistence type="predicted"/>
<protein>
    <submittedName>
        <fullName evidence="1">Uncharacterized protein</fullName>
    </submittedName>
</protein>
<name>A0ABY2PYR8_9ENTR</name>
<keyword evidence="2" id="KW-1185">Reference proteome</keyword>
<gene>
    <name evidence="1" type="ORF">DJ535_05215</name>
</gene>